<keyword evidence="2" id="KW-0472">Membrane</keyword>
<evidence type="ECO:0000256" key="2">
    <source>
        <dbReference type="SAM" id="Phobius"/>
    </source>
</evidence>
<sequence length="613" mass="68951">MKRFDWKQICFYAAALLSAKVSVAGVYPFIPAVFMVGFMSGVNRSILFLCALGGMLIFAPVIALIKYSLAVILAVLLVKGLEWYRKNCSCLQAAVIAGASTLCMTLFGASIHLRMTANVGIGILEGIFVAGFVHALGRCSYLFLEWEPFRKVPPQILVGGERKLEGYAESFEKLSRTFDRMNRYKEDFSAEELSRMQTEVTGRVCIACGQSAICWASEDPPMYQVLYRFLQTLQKGQDIEENTKELEEHCPYYGEMVEQILQIFEKAKLNMAWYNRLQENREVIAQQLNAMAYIMEDCARENKDISRQEGKMLATVKYSLKEAGVLIENLKILEKSSGKKEILLQGRSRSSRCLSVRELAKLISHTAGIRYVSDRENRALVGQESVLYRFLEDSRYSVYYGIARMMKEGEQLSGDNFSFLPLDNGKFVMSLSDGMGCGVQACRESEMVIDLLEKFLEAGFHPETAIRMMNSAMVTHGENNLFSTVDVMQADLDTGQCEFYKIGASATFIKRGSQIECITGDDPPVGVFSKMDIHTIRRKLENGDFVIMVSDGVLDHLHVKDAREAMTDILRSLDTKNPDQMAKQILERILLFTGGQAKDDMTVLTAGIWEKES</sequence>
<organism evidence="4 5">
    <name type="scientific">Candidatus Eubacterium avistercoris</name>
    <dbReference type="NCBI Taxonomy" id="2838567"/>
    <lineage>
        <taxon>Bacteria</taxon>
        <taxon>Bacillati</taxon>
        <taxon>Bacillota</taxon>
        <taxon>Clostridia</taxon>
        <taxon>Eubacteriales</taxon>
        <taxon>Eubacteriaceae</taxon>
        <taxon>Eubacterium</taxon>
    </lineage>
</organism>
<keyword evidence="2" id="KW-1133">Transmembrane helix</keyword>
<dbReference type="AlphaFoldDB" id="A0A9D2IFW6"/>
<comment type="caution">
    <text evidence="4">The sequence shown here is derived from an EMBL/GenBank/DDBJ whole genome shotgun (WGS) entry which is preliminary data.</text>
</comment>
<dbReference type="InterPro" id="IPR001932">
    <property type="entry name" value="PPM-type_phosphatase-like_dom"/>
</dbReference>
<dbReference type="Proteomes" id="UP000824024">
    <property type="component" value="Unassembled WGS sequence"/>
</dbReference>
<keyword evidence="1" id="KW-0378">Hydrolase</keyword>
<proteinExistence type="predicted"/>
<dbReference type="Pfam" id="PF07228">
    <property type="entry name" value="SpoIIE"/>
    <property type="match status" value="1"/>
</dbReference>
<feature type="transmembrane region" description="Helical" evidence="2">
    <location>
        <begin position="90"/>
        <end position="113"/>
    </location>
</feature>
<feature type="transmembrane region" description="Helical" evidence="2">
    <location>
        <begin position="46"/>
        <end position="78"/>
    </location>
</feature>
<dbReference type="InterPro" id="IPR052016">
    <property type="entry name" value="Bact_Sigma-Reg"/>
</dbReference>
<dbReference type="InterPro" id="IPR036457">
    <property type="entry name" value="PPM-type-like_dom_sf"/>
</dbReference>
<evidence type="ECO:0000256" key="1">
    <source>
        <dbReference type="ARBA" id="ARBA00022801"/>
    </source>
</evidence>
<feature type="transmembrane region" description="Helical" evidence="2">
    <location>
        <begin position="12"/>
        <end position="34"/>
    </location>
</feature>
<protein>
    <submittedName>
        <fullName evidence="4">SpoIIE family protein phosphatase</fullName>
    </submittedName>
</protein>
<name>A0A9D2IFW6_9FIRM</name>
<feature type="domain" description="PPM-type phosphatase" evidence="3">
    <location>
        <begin position="399"/>
        <end position="608"/>
    </location>
</feature>
<evidence type="ECO:0000313" key="4">
    <source>
        <dbReference type="EMBL" id="HIZ07572.1"/>
    </source>
</evidence>
<gene>
    <name evidence="4" type="ORF">IAA08_06520</name>
</gene>
<dbReference type="EMBL" id="DXCH01000182">
    <property type="protein sequence ID" value="HIZ07572.1"/>
    <property type="molecule type" value="Genomic_DNA"/>
</dbReference>
<dbReference type="PROSITE" id="PS51746">
    <property type="entry name" value="PPM_2"/>
    <property type="match status" value="1"/>
</dbReference>
<evidence type="ECO:0000313" key="5">
    <source>
        <dbReference type="Proteomes" id="UP000824024"/>
    </source>
</evidence>
<accession>A0A9D2IFW6</accession>
<reference evidence="4" key="2">
    <citation type="submission" date="2021-04" db="EMBL/GenBank/DDBJ databases">
        <authorList>
            <person name="Gilroy R."/>
        </authorList>
    </citation>
    <scope>NUCLEOTIDE SEQUENCE</scope>
    <source>
        <strain evidence="4">CHK192-9172</strain>
    </source>
</reference>
<reference evidence="4" key="1">
    <citation type="journal article" date="2021" name="PeerJ">
        <title>Extensive microbial diversity within the chicken gut microbiome revealed by metagenomics and culture.</title>
        <authorList>
            <person name="Gilroy R."/>
            <person name="Ravi A."/>
            <person name="Getino M."/>
            <person name="Pursley I."/>
            <person name="Horton D.L."/>
            <person name="Alikhan N.F."/>
            <person name="Baker D."/>
            <person name="Gharbi K."/>
            <person name="Hall N."/>
            <person name="Watson M."/>
            <person name="Adriaenssens E.M."/>
            <person name="Foster-Nyarko E."/>
            <person name="Jarju S."/>
            <person name="Secka A."/>
            <person name="Antonio M."/>
            <person name="Oren A."/>
            <person name="Chaudhuri R.R."/>
            <person name="La Ragione R."/>
            <person name="Hildebrand F."/>
            <person name="Pallen M.J."/>
        </authorList>
    </citation>
    <scope>NUCLEOTIDE SEQUENCE</scope>
    <source>
        <strain evidence="4">CHK192-9172</strain>
    </source>
</reference>
<dbReference type="Pfam" id="PF19732">
    <property type="entry name" value="SpoIIE_N"/>
    <property type="match status" value="1"/>
</dbReference>
<dbReference type="PANTHER" id="PTHR43156">
    <property type="entry name" value="STAGE II SPORULATION PROTEIN E-RELATED"/>
    <property type="match status" value="1"/>
</dbReference>
<dbReference type="InterPro" id="IPR045768">
    <property type="entry name" value="SpoIIE_N"/>
</dbReference>
<keyword evidence="2" id="KW-0812">Transmembrane</keyword>
<dbReference type="PANTHER" id="PTHR43156:SF2">
    <property type="entry name" value="STAGE II SPORULATION PROTEIN E"/>
    <property type="match status" value="1"/>
</dbReference>
<dbReference type="GO" id="GO:0016791">
    <property type="term" value="F:phosphatase activity"/>
    <property type="evidence" value="ECO:0007669"/>
    <property type="project" value="TreeGrafter"/>
</dbReference>
<evidence type="ECO:0000259" key="3">
    <source>
        <dbReference type="PROSITE" id="PS51746"/>
    </source>
</evidence>
<dbReference type="SMART" id="SM00331">
    <property type="entry name" value="PP2C_SIG"/>
    <property type="match status" value="1"/>
</dbReference>
<dbReference type="SUPFAM" id="SSF81606">
    <property type="entry name" value="PP2C-like"/>
    <property type="match status" value="1"/>
</dbReference>
<dbReference type="Gene3D" id="3.60.40.10">
    <property type="entry name" value="PPM-type phosphatase domain"/>
    <property type="match status" value="1"/>
</dbReference>